<accession>A0ACC1TUL8</accession>
<organism evidence="1 2">
    <name type="scientific">Lentinula aff. lateritia</name>
    <dbReference type="NCBI Taxonomy" id="2804960"/>
    <lineage>
        <taxon>Eukaryota</taxon>
        <taxon>Fungi</taxon>
        <taxon>Dikarya</taxon>
        <taxon>Basidiomycota</taxon>
        <taxon>Agaricomycotina</taxon>
        <taxon>Agaricomycetes</taxon>
        <taxon>Agaricomycetidae</taxon>
        <taxon>Agaricales</taxon>
        <taxon>Marasmiineae</taxon>
        <taxon>Omphalotaceae</taxon>
        <taxon>Lentinula</taxon>
    </lineage>
</organism>
<proteinExistence type="predicted"/>
<sequence length="399" mass="43722">MCLQIHNLVVLWLSFLLTLVPRSCLSVEIDREGLPDTGLNTTDWETGALPPLDDMWELNDFQIAAKNVLGARWYASYRTAALDQVTYEANMNIWKKIRLNGYTFRDVSDVNLNTTILGYNFTVPFFIAPAAYAGHTNASAELSLARAAGKMGALYAPSIESTKTIEEIAGVGFANQTMFHQEYVWSNRTLLMNDLSRIEASGYKAIFLTVDNTGVNGIRVQAMRQTGELDSDSGHSASFTLDALAEIQNLTTLPIVPKGIKTAADAKTCLDLGFPAIYVSNHGGRVLDGVPTAVEILLDIRKQYPEVFEQMEVYADGGVRSANHIITLLALGAKAVGLGRSPIFANIYGENGMDRMLTLLQAELQTSLQLMGEADIQNVVGNTTYINTKQVEVEYFGIS</sequence>
<evidence type="ECO:0000313" key="2">
    <source>
        <dbReference type="Proteomes" id="UP001163835"/>
    </source>
</evidence>
<keyword evidence="2" id="KW-1185">Reference proteome</keyword>
<evidence type="ECO:0000313" key="1">
    <source>
        <dbReference type="EMBL" id="KAJ3808026.1"/>
    </source>
</evidence>
<protein>
    <submittedName>
        <fullName evidence="1">FMN-dependent alpha-hydroxy acid dehydrogenase</fullName>
    </submittedName>
</protein>
<dbReference type="EMBL" id="MU795254">
    <property type="protein sequence ID" value="KAJ3808026.1"/>
    <property type="molecule type" value="Genomic_DNA"/>
</dbReference>
<comment type="caution">
    <text evidence="1">The sequence shown here is derived from an EMBL/GenBank/DDBJ whole genome shotgun (WGS) entry which is preliminary data.</text>
</comment>
<name>A0ACC1TUL8_9AGAR</name>
<gene>
    <name evidence="1" type="ORF">F5876DRAFT_79143</name>
</gene>
<reference evidence="1" key="1">
    <citation type="submission" date="2022-09" db="EMBL/GenBank/DDBJ databases">
        <title>A Global Phylogenomic Analysis of the Shiitake Genus Lentinula.</title>
        <authorList>
            <consortium name="DOE Joint Genome Institute"/>
            <person name="Sierra-Patev S."/>
            <person name="Min B."/>
            <person name="Naranjo-Ortiz M."/>
            <person name="Looney B."/>
            <person name="Konkel Z."/>
            <person name="Slot J.C."/>
            <person name="Sakamoto Y."/>
            <person name="Steenwyk J.L."/>
            <person name="Rokas A."/>
            <person name="Carro J."/>
            <person name="Camarero S."/>
            <person name="Ferreira P."/>
            <person name="Molpeceres G."/>
            <person name="Ruiz-Duenas F.J."/>
            <person name="Serrano A."/>
            <person name="Henrissat B."/>
            <person name="Drula E."/>
            <person name="Hughes K.W."/>
            <person name="Mata J.L."/>
            <person name="Ishikawa N.K."/>
            <person name="Vargas-Isla R."/>
            <person name="Ushijima S."/>
            <person name="Smith C.A."/>
            <person name="Ahrendt S."/>
            <person name="Andreopoulos W."/>
            <person name="He G."/>
            <person name="Labutti K."/>
            <person name="Lipzen A."/>
            <person name="Ng V."/>
            <person name="Riley R."/>
            <person name="Sandor L."/>
            <person name="Barry K."/>
            <person name="Martinez A.T."/>
            <person name="Xiao Y."/>
            <person name="Gibbons J.G."/>
            <person name="Terashima K."/>
            <person name="Grigoriev I.V."/>
            <person name="Hibbett D.S."/>
        </authorList>
    </citation>
    <scope>NUCLEOTIDE SEQUENCE</scope>
    <source>
        <strain evidence="1">TMI1499</strain>
    </source>
</reference>
<dbReference type="Proteomes" id="UP001163835">
    <property type="component" value="Unassembled WGS sequence"/>
</dbReference>